<dbReference type="InterPro" id="IPR056024">
    <property type="entry name" value="DUF7605"/>
</dbReference>
<dbReference type="EMBL" id="MU032347">
    <property type="protein sequence ID" value="KAF3766150.1"/>
    <property type="molecule type" value="Genomic_DNA"/>
</dbReference>
<accession>A0A9P4Y469</accession>
<evidence type="ECO:0000256" key="2">
    <source>
        <dbReference type="SAM" id="MobiDB-lite"/>
    </source>
</evidence>
<feature type="domain" description="Dynamin N-terminal" evidence="3">
    <location>
        <begin position="74"/>
        <end position="304"/>
    </location>
</feature>
<dbReference type="Pfam" id="PF24564">
    <property type="entry name" value="DUF7605"/>
    <property type="match status" value="1"/>
</dbReference>
<evidence type="ECO:0000313" key="6">
    <source>
        <dbReference type="Proteomes" id="UP000803844"/>
    </source>
</evidence>
<reference evidence="5" key="1">
    <citation type="journal article" date="2020" name="Phytopathology">
        <title>Genome sequence of the chestnut blight fungus Cryphonectria parasitica EP155: A fundamental resource for an archetypical invasive plant pathogen.</title>
        <authorList>
            <person name="Crouch J.A."/>
            <person name="Dawe A."/>
            <person name="Aerts A."/>
            <person name="Barry K."/>
            <person name="Churchill A.C.L."/>
            <person name="Grimwood J."/>
            <person name="Hillman B."/>
            <person name="Milgroom M.G."/>
            <person name="Pangilinan J."/>
            <person name="Smith M."/>
            <person name="Salamov A."/>
            <person name="Schmutz J."/>
            <person name="Yadav J."/>
            <person name="Grigoriev I.V."/>
            <person name="Nuss D."/>
        </authorList>
    </citation>
    <scope>NUCLEOTIDE SEQUENCE</scope>
    <source>
        <strain evidence="5">EP155</strain>
    </source>
</reference>
<dbReference type="Proteomes" id="UP000803844">
    <property type="component" value="Unassembled WGS sequence"/>
</dbReference>
<dbReference type="InterPro" id="IPR027417">
    <property type="entry name" value="P-loop_NTPase"/>
</dbReference>
<feature type="domain" description="DUF7605" evidence="4">
    <location>
        <begin position="674"/>
        <end position="844"/>
    </location>
</feature>
<feature type="region of interest" description="Disordered" evidence="2">
    <location>
        <begin position="412"/>
        <end position="453"/>
    </location>
</feature>
<keyword evidence="1" id="KW-0175">Coiled coil</keyword>
<feature type="coiled-coil region" evidence="1">
    <location>
        <begin position="457"/>
        <end position="498"/>
    </location>
</feature>
<evidence type="ECO:0000259" key="3">
    <source>
        <dbReference type="Pfam" id="PF00350"/>
    </source>
</evidence>
<dbReference type="AlphaFoldDB" id="A0A9P4Y469"/>
<gene>
    <name evidence="5" type="ORF">M406DRAFT_329991</name>
</gene>
<dbReference type="Pfam" id="PF00350">
    <property type="entry name" value="Dynamin_N"/>
    <property type="match status" value="1"/>
</dbReference>
<dbReference type="InterPro" id="IPR045063">
    <property type="entry name" value="Dynamin_N"/>
</dbReference>
<organism evidence="5 6">
    <name type="scientific">Cryphonectria parasitica (strain ATCC 38755 / EP155)</name>
    <dbReference type="NCBI Taxonomy" id="660469"/>
    <lineage>
        <taxon>Eukaryota</taxon>
        <taxon>Fungi</taxon>
        <taxon>Dikarya</taxon>
        <taxon>Ascomycota</taxon>
        <taxon>Pezizomycotina</taxon>
        <taxon>Sordariomycetes</taxon>
        <taxon>Sordariomycetidae</taxon>
        <taxon>Diaporthales</taxon>
        <taxon>Cryphonectriaceae</taxon>
        <taxon>Cryphonectria-Endothia species complex</taxon>
        <taxon>Cryphonectria</taxon>
    </lineage>
</organism>
<keyword evidence="6" id="KW-1185">Reference proteome</keyword>
<feature type="coiled-coil region" evidence="1">
    <location>
        <begin position="349"/>
        <end position="376"/>
    </location>
</feature>
<dbReference type="PANTHER" id="PTHR36681:SF3">
    <property type="entry name" value="NUCLEAR GTPASE, GERMINAL CENTER-ASSOCIATED, TANDEM DUPLICATE 3"/>
    <property type="match status" value="1"/>
</dbReference>
<evidence type="ECO:0008006" key="7">
    <source>
        <dbReference type="Google" id="ProtNLM"/>
    </source>
</evidence>
<dbReference type="Gene3D" id="3.40.50.300">
    <property type="entry name" value="P-loop containing nucleotide triphosphate hydrolases"/>
    <property type="match status" value="1"/>
</dbReference>
<feature type="compositionally biased region" description="Acidic residues" evidence="2">
    <location>
        <begin position="429"/>
        <end position="446"/>
    </location>
</feature>
<name>A0A9P4Y469_CRYP1</name>
<evidence type="ECO:0000256" key="1">
    <source>
        <dbReference type="SAM" id="Coils"/>
    </source>
</evidence>
<dbReference type="RefSeq" id="XP_040777111.1">
    <property type="nucleotide sequence ID" value="XM_040920471.1"/>
</dbReference>
<protein>
    <recommendedName>
        <fullName evidence="7">G domain-containing protein</fullName>
    </recommendedName>
</protein>
<dbReference type="GeneID" id="63837600"/>
<dbReference type="SUPFAM" id="SSF52540">
    <property type="entry name" value="P-loop containing nucleoside triphosphate hydrolases"/>
    <property type="match status" value="1"/>
</dbReference>
<evidence type="ECO:0000259" key="4">
    <source>
        <dbReference type="Pfam" id="PF24564"/>
    </source>
</evidence>
<evidence type="ECO:0000313" key="5">
    <source>
        <dbReference type="EMBL" id="KAF3766150.1"/>
    </source>
</evidence>
<proteinExistence type="predicted"/>
<dbReference type="OrthoDB" id="3598281at2759"/>
<dbReference type="PANTHER" id="PTHR36681">
    <property type="entry name" value="NUCLEAR GTPASE, GERMINAL CENTER-ASSOCIATED, TANDEM DUPLICATE 3"/>
    <property type="match status" value="1"/>
</dbReference>
<comment type="caution">
    <text evidence="5">The sequence shown here is derived from an EMBL/GenBank/DDBJ whole genome shotgun (WGS) entry which is preliminary data.</text>
</comment>
<sequence length="939" mass="104368">MEAPSNYFDRLMSEASIEDLEKGVKINVERLKEIEEILSSLPESLLTITVSQVQKWLAKVKKLRDEAKLTRFTIGVIGNTGAGKSSLINALLDEERLVPVNGVRACTASATEIAYNYSDDPAEAYRAEIEFITAEGWSKELETLLSDMILDGKVSKDCLIADSPAGVVYAKIKAVYPKMKKHDMAVGKPCEMAQSESIRGLLGTAKSIHRRTASGLYDAVQKYVDSRDRAAGRGGDVEYWPLIRSVRIYCKAVALSTGAVIVDLPGVHDANTARGAVALNYLKVCDAIWITAGVQRAMDDKAAKELLGESFRRQLKFDGAYSAITFICTKTDDILKLEVASALDMGDGVSDLEAQLKDLEARKVALRRQLRELKQKRFASEATVNDWLDKHQVWSALSVKAAKGETVYRPVLNSKKRKHSGDSGNEDSGTADDSGDDGNTDGEAQVEEGHDRQVLTVEEIEGELNTTKDELHAAKKAKKALKKQCREADKELQQVGADESAMRSRIQSICIKGRNQMCKGAIKADFAPGIKELDQQTAMEKDEWAFDPNVEARDYDAVARSLPVFCVSARAYQKLTGKLVDENVQVQGFIQPDDTEIPGLQAHARTLTKAGRRDKARYLINDADELLNSMKIWTTSTRAVHMTKAEIVQRKEFLGKQLSVLDMAFEKLIIIGSEKAVAIAESWGNLLWSTYRATLLRYGEFSGAAGPRDFNAELHDPVAQHLASSWEMVFQRCVPMAFAAFTRSTIEAMEQFQHNVCASMPHRGIPPLGSTTMEKPVRIQVTALEASMQELRKEIDASQRDLNRMFCPAIREVMRETYDSCSKESGPGCYARRKNLMKANVETNKRRIFQEATRTVKDALQKMACENDAKLQHLVSDLLMKLERDFTAVLIGDEDHAAERELRSQLRKPLDDSDSWYAELFPDVKDKSNSEHGPGPTSS</sequence>